<name>A0A0K2B5R1_STRA7</name>
<reference evidence="3" key="1">
    <citation type="journal article" date="2015" name="J. Biotechnol.">
        <title>Complete genome sequence of Streptomyces ambofaciens ATCC 23877, the spiramycin producer.</title>
        <authorList>
            <person name="Thibessard A."/>
            <person name="Haas D."/>
            <person name="Gerbaud C."/>
            <person name="Aigle B."/>
            <person name="Lautru S."/>
            <person name="Pernodet J.L."/>
            <person name="Leblond P."/>
        </authorList>
    </citation>
    <scope>NUCLEOTIDE SEQUENCE [LARGE SCALE GENOMIC DNA]</scope>
    <source>
        <strain evidence="3">ATCC 23877 / 3486 / DSM 40053 / JCM 4204 / NBRC 12836 / NRRL B-2516</strain>
    </source>
</reference>
<evidence type="ECO:0000313" key="2">
    <source>
        <dbReference type="EMBL" id="AKZ60563.1"/>
    </source>
</evidence>
<proteinExistence type="predicted"/>
<dbReference type="KEGG" id="samb:SAM23877_7522"/>
<organism evidence="2 3">
    <name type="scientific">Streptomyces ambofaciens (strain ATCC 23877 / 3486 / DSM 40053 / JCM 4204 / NBRC 12836 / NRRL B-2516)</name>
    <dbReference type="NCBI Taxonomy" id="278992"/>
    <lineage>
        <taxon>Bacteria</taxon>
        <taxon>Bacillati</taxon>
        <taxon>Actinomycetota</taxon>
        <taxon>Actinomycetes</taxon>
        <taxon>Kitasatosporales</taxon>
        <taxon>Streptomycetaceae</taxon>
        <taxon>Streptomyces</taxon>
    </lineage>
</organism>
<gene>
    <name evidence="1" type="ORF">SAM23877_0152</name>
    <name evidence="2" type="ORF">SAM23877_7522</name>
</gene>
<accession>A0A0K2B5R1</accession>
<dbReference type="EMBL" id="CP012382">
    <property type="protein sequence ID" value="AKZ60563.1"/>
    <property type="molecule type" value="Genomic_DNA"/>
</dbReference>
<evidence type="ECO:0000313" key="1">
    <source>
        <dbReference type="EMBL" id="AKZ53201.1"/>
    </source>
</evidence>
<dbReference type="EMBL" id="CP012382">
    <property type="protein sequence ID" value="AKZ53201.1"/>
    <property type="molecule type" value="Genomic_DNA"/>
</dbReference>
<dbReference type="KEGG" id="samb:SAM23877_0152"/>
<dbReference type="Proteomes" id="UP000061018">
    <property type="component" value="Chromosome"/>
</dbReference>
<reference evidence="2" key="2">
    <citation type="submission" date="2015-07" db="EMBL/GenBank/DDBJ databases">
        <title>Complete genome sequence of Streptomyces ambofaciens ATCC 23877, the spiramycin producer.</title>
        <authorList>
            <person name="Thibessard A."/>
            <person name="Haas D."/>
            <person name="Gerbaud C."/>
            <person name="Aigle B."/>
            <person name="Lautru S."/>
            <person name="Pernodet J.-L."/>
            <person name="Leblond P."/>
        </authorList>
    </citation>
    <scope>NUCLEOTIDE SEQUENCE [LARGE SCALE GENOMIC DNA]</scope>
    <source>
        <strain evidence="2">ATCC 23877</strain>
    </source>
</reference>
<evidence type="ECO:0000313" key="3">
    <source>
        <dbReference type="Proteomes" id="UP000061018"/>
    </source>
</evidence>
<sequence length="66" mass="6959">MAGSGCPEWGRLPKTKGRHLWCRPVSCHSTVAHTAAAGQGARPAPFEGYVRAAGPPVHARRMPGRG</sequence>
<dbReference type="AlphaFoldDB" id="A0A0K2B5R1"/>
<protein>
    <submittedName>
        <fullName evidence="2">Uncharacterized protein</fullName>
    </submittedName>
</protein>